<keyword evidence="3" id="KW-1185">Reference proteome</keyword>
<dbReference type="Pfam" id="PF01436">
    <property type="entry name" value="NHL"/>
    <property type="match status" value="1"/>
</dbReference>
<name>A0A8B7VR04_CASCN</name>
<evidence type="ECO:0000256" key="2">
    <source>
        <dbReference type="PROSITE-ProRule" id="PRU00504"/>
    </source>
</evidence>
<accession>A0A8B7VR04</accession>
<feature type="repeat" description="NHL" evidence="2">
    <location>
        <begin position="83"/>
        <end position="113"/>
    </location>
</feature>
<proteinExistence type="predicted"/>
<dbReference type="GeneID" id="109694975"/>
<dbReference type="Gene3D" id="2.120.10.30">
    <property type="entry name" value="TolB, C-terminal domain"/>
    <property type="match status" value="1"/>
</dbReference>
<dbReference type="AlphaFoldDB" id="A0A8B7VR04"/>
<evidence type="ECO:0000313" key="3">
    <source>
        <dbReference type="Proteomes" id="UP001732720"/>
    </source>
</evidence>
<dbReference type="Proteomes" id="UP001732720">
    <property type="component" value="Chromosome 17"/>
</dbReference>
<keyword evidence="1" id="KW-0677">Repeat</keyword>
<dbReference type="SUPFAM" id="SSF101898">
    <property type="entry name" value="NHL repeat"/>
    <property type="match status" value="1"/>
</dbReference>
<protein>
    <submittedName>
        <fullName evidence="4">NHL-repeat-containing protein 4</fullName>
    </submittedName>
</protein>
<dbReference type="InterPro" id="IPR001258">
    <property type="entry name" value="NHL_repeat"/>
</dbReference>
<dbReference type="PROSITE" id="PS51125">
    <property type="entry name" value="NHL"/>
    <property type="match status" value="1"/>
</dbReference>
<sequence length="131" mass="13688">MLGLEGPCWVGRGPDGGLAVSEEFGSARQPLGSLGTLTGCTFRCPAGVCSDSDGSVIVANEHRPQVTLFPQIRPPICLLFKGLEHLLGVACTPQGRLVVADAGDDCIKVYQPPKESSPLPCLANPCAFEPL</sequence>
<dbReference type="InterPro" id="IPR011042">
    <property type="entry name" value="6-blade_b-propeller_TolB-like"/>
</dbReference>
<evidence type="ECO:0000313" key="4">
    <source>
        <dbReference type="RefSeq" id="XP_020032830.1"/>
    </source>
</evidence>
<dbReference type="CTD" id="283948"/>
<evidence type="ECO:0000256" key="1">
    <source>
        <dbReference type="ARBA" id="ARBA00022737"/>
    </source>
</evidence>
<gene>
    <name evidence="4" type="primary">Nhlrc4</name>
</gene>
<dbReference type="OrthoDB" id="10020332at2759"/>
<organism evidence="4">
    <name type="scientific">Castor canadensis</name>
    <name type="common">American beaver</name>
    <dbReference type="NCBI Taxonomy" id="51338"/>
    <lineage>
        <taxon>Eukaryota</taxon>
        <taxon>Metazoa</taxon>
        <taxon>Chordata</taxon>
        <taxon>Craniata</taxon>
        <taxon>Vertebrata</taxon>
        <taxon>Euteleostomi</taxon>
        <taxon>Mammalia</taxon>
        <taxon>Eutheria</taxon>
        <taxon>Euarchontoglires</taxon>
        <taxon>Glires</taxon>
        <taxon>Rodentia</taxon>
        <taxon>Castorimorpha</taxon>
        <taxon>Castoridae</taxon>
        <taxon>Castor</taxon>
    </lineage>
</organism>
<reference evidence="4" key="1">
    <citation type="submission" date="2025-08" db="UniProtKB">
        <authorList>
            <consortium name="RefSeq"/>
        </authorList>
    </citation>
    <scope>IDENTIFICATION</scope>
    <source>
        <tissue evidence="4">Leukocyte</tissue>
    </source>
</reference>
<dbReference type="KEGG" id="ccan:109694975"/>
<dbReference type="RefSeq" id="XP_020032830.1">
    <property type="nucleotide sequence ID" value="XM_020177241.1"/>
</dbReference>